<evidence type="ECO:0000256" key="2">
    <source>
        <dbReference type="SAM" id="SignalP"/>
    </source>
</evidence>
<protein>
    <recommendedName>
        <fullName evidence="5">Cupin 2 conserved barrel domain-containing protein</fullName>
    </recommendedName>
</protein>
<evidence type="ECO:0000313" key="3">
    <source>
        <dbReference type="EMBL" id="CAB9503506.1"/>
    </source>
</evidence>
<dbReference type="Proteomes" id="UP001153069">
    <property type="component" value="Unassembled WGS sequence"/>
</dbReference>
<evidence type="ECO:0000256" key="1">
    <source>
        <dbReference type="SAM" id="MobiDB-lite"/>
    </source>
</evidence>
<dbReference type="SUPFAM" id="SSF51182">
    <property type="entry name" value="RmlC-like cupins"/>
    <property type="match status" value="1"/>
</dbReference>
<dbReference type="Gene3D" id="2.60.120.10">
    <property type="entry name" value="Jelly Rolls"/>
    <property type="match status" value="1"/>
</dbReference>
<reference evidence="3" key="1">
    <citation type="submission" date="2020-06" db="EMBL/GenBank/DDBJ databases">
        <authorList>
            <consortium name="Plant Systems Biology data submission"/>
        </authorList>
    </citation>
    <scope>NUCLEOTIDE SEQUENCE</scope>
    <source>
        <strain evidence="3">D6</strain>
    </source>
</reference>
<evidence type="ECO:0008006" key="5">
    <source>
        <dbReference type="Google" id="ProtNLM"/>
    </source>
</evidence>
<feature type="signal peptide" evidence="2">
    <location>
        <begin position="1"/>
        <end position="16"/>
    </location>
</feature>
<proteinExistence type="predicted"/>
<dbReference type="InterPro" id="IPR011051">
    <property type="entry name" value="RmlC_Cupin_sf"/>
</dbReference>
<dbReference type="InterPro" id="IPR014710">
    <property type="entry name" value="RmlC-like_jellyroll"/>
</dbReference>
<evidence type="ECO:0000313" key="4">
    <source>
        <dbReference type="Proteomes" id="UP001153069"/>
    </source>
</evidence>
<sequence>MTLPLLISMVVAAVSAVFPPKSDSSSTTSNSQSSSGYSISPIFETGNRALFTGIALGIGFSWFLNHELERSRLHDRIRLAIQDLFRPIVATDGRNNDKAPMSGQTFPVLQNDKRNGANGEHQMPDGNTAVKPVTTIISTNNALTSTLWVSTICIPPQHELKIQKANGLEFFHVLQGKGKWATQEPSNEGSDNIADISPGDAFVVEANSTRWVSNGSSSEELILLRSSDAGHRHRQPGYDQIVPTSTSSSASSAARQLSSAVTSSYRQAGAYFQSLLGNTTTTTSSGA</sequence>
<keyword evidence="2" id="KW-0732">Signal</keyword>
<feature type="chain" id="PRO_5040131323" description="Cupin 2 conserved barrel domain-containing protein" evidence="2">
    <location>
        <begin position="17"/>
        <end position="287"/>
    </location>
</feature>
<gene>
    <name evidence="3" type="ORF">SEMRO_168_G074670.1</name>
</gene>
<keyword evidence="4" id="KW-1185">Reference proteome</keyword>
<feature type="region of interest" description="Disordered" evidence="1">
    <location>
        <begin position="228"/>
        <end position="249"/>
    </location>
</feature>
<accession>A0A9N8DMX2</accession>
<dbReference type="EMBL" id="CAICTM010000167">
    <property type="protein sequence ID" value="CAB9503506.1"/>
    <property type="molecule type" value="Genomic_DNA"/>
</dbReference>
<name>A0A9N8DMX2_9STRA</name>
<organism evidence="3 4">
    <name type="scientific">Seminavis robusta</name>
    <dbReference type="NCBI Taxonomy" id="568900"/>
    <lineage>
        <taxon>Eukaryota</taxon>
        <taxon>Sar</taxon>
        <taxon>Stramenopiles</taxon>
        <taxon>Ochrophyta</taxon>
        <taxon>Bacillariophyta</taxon>
        <taxon>Bacillariophyceae</taxon>
        <taxon>Bacillariophycidae</taxon>
        <taxon>Naviculales</taxon>
        <taxon>Naviculaceae</taxon>
        <taxon>Seminavis</taxon>
    </lineage>
</organism>
<comment type="caution">
    <text evidence="3">The sequence shown here is derived from an EMBL/GenBank/DDBJ whole genome shotgun (WGS) entry which is preliminary data.</text>
</comment>
<dbReference type="AlphaFoldDB" id="A0A9N8DMX2"/>